<dbReference type="Proteomes" id="UP000244855">
    <property type="component" value="Unassembled WGS sequence"/>
</dbReference>
<evidence type="ECO:0000313" key="1">
    <source>
        <dbReference type="EMBL" id="PVI02583.1"/>
    </source>
</evidence>
<organism evidence="1 2">
    <name type="scientific">Periconia macrospinosa</name>
    <dbReference type="NCBI Taxonomy" id="97972"/>
    <lineage>
        <taxon>Eukaryota</taxon>
        <taxon>Fungi</taxon>
        <taxon>Dikarya</taxon>
        <taxon>Ascomycota</taxon>
        <taxon>Pezizomycotina</taxon>
        <taxon>Dothideomycetes</taxon>
        <taxon>Pleosporomycetidae</taxon>
        <taxon>Pleosporales</taxon>
        <taxon>Massarineae</taxon>
        <taxon>Periconiaceae</taxon>
        <taxon>Periconia</taxon>
    </lineage>
</organism>
<evidence type="ECO:0000313" key="2">
    <source>
        <dbReference type="Proteomes" id="UP000244855"/>
    </source>
</evidence>
<keyword evidence="2" id="KW-1185">Reference proteome</keyword>
<dbReference type="EMBL" id="KZ805341">
    <property type="protein sequence ID" value="PVI02583.1"/>
    <property type="molecule type" value="Genomic_DNA"/>
</dbReference>
<dbReference type="STRING" id="97972.A0A2V1DW57"/>
<name>A0A2V1DW57_9PLEO</name>
<protein>
    <submittedName>
        <fullName evidence="1">Uncharacterized protein</fullName>
    </submittedName>
</protein>
<dbReference type="AlphaFoldDB" id="A0A2V1DW57"/>
<reference evidence="1 2" key="1">
    <citation type="journal article" date="2018" name="Sci. Rep.">
        <title>Comparative genomics provides insights into the lifestyle and reveals functional heterogeneity of dark septate endophytic fungi.</title>
        <authorList>
            <person name="Knapp D.G."/>
            <person name="Nemeth J.B."/>
            <person name="Barry K."/>
            <person name="Hainaut M."/>
            <person name="Henrissat B."/>
            <person name="Johnson J."/>
            <person name="Kuo A."/>
            <person name="Lim J.H.P."/>
            <person name="Lipzen A."/>
            <person name="Nolan M."/>
            <person name="Ohm R.A."/>
            <person name="Tamas L."/>
            <person name="Grigoriev I.V."/>
            <person name="Spatafora J.W."/>
            <person name="Nagy L.G."/>
            <person name="Kovacs G.M."/>
        </authorList>
    </citation>
    <scope>NUCLEOTIDE SEQUENCE [LARGE SCALE GENOMIC DNA]</scope>
    <source>
        <strain evidence="1 2">DSE2036</strain>
    </source>
</reference>
<dbReference type="InterPro" id="IPR029063">
    <property type="entry name" value="SAM-dependent_MTases_sf"/>
</dbReference>
<gene>
    <name evidence="1" type="ORF">DM02DRAFT_612823</name>
</gene>
<accession>A0A2V1DW57</accession>
<dbReference type="OrthoDB" id="10027013at2759"/>
<dbReference type="Gene3D" id="3.40.50.150">
    <property type="entry name" value="Vaccinia Virus protein VP39"/>
    <property type="match status" value="1"/>
</dbReference>
<proteinExistence type="predicted"/>
<sequence>MTDQKPDPNGNVWKLSNIASNYWDEYLATRPKYESTIFTPILEYHTSCREVALDIRFGASSALDQLTKHFQKVVASDNDPTSLLFTQN</sequence>